<gene>
    <name evidence="2" type="ORF">BDDG_03296</name>
</gene>
<dbReference type="AlphaFoldDB" id="F2TAU2"/>
<feature type="compositionally biased region" description="Low complexity" evidence="1">
    <location>
        <begin position="49"/>
        <end position="67"/>
    </location>
</feature>
<name>F2TAU2_AJEDA</name>
<dbReference type="EMBL" id="GG749419">
    <property type="protein sequence ID" value="EGE80355.1"/>
    <property type="molecule type" value="Genomic_DNA"/>
</dbReference>
<organism evidence="2">
    <name type="scientific">Ajellomyces dermatitidis (strain ATCC 18188 / CBS 674.68)</name>
    <name type="common">Blastomyces dermatitidis</name>
    <dbReference type="NCBI Taxonomy" id="653446"/>
    <lineage>
        <taxon>Eukaryota</taxon>
        <taxon>Fungi</taxon>
        <taxon>Dikarya</taxon>
        <taxon>Ascomycota</taxon>
        <taxon>Pezizomycotina</taxon>
        <taxon>Eurotiomycetes</taxon>
        <taxon>Eurotiomycetidae</taxon>
        <taxon>Onygenales</taxon>
        <taxon>Ajellomycetaceae</taxon>
        <taxon>Blastomyces</taxon>
    </lineage>
</organism>
<dbReference type="Proteomes" id="UP000007802">
    <property type="component" value="Unassembled WGS sequence"/>
</dbReference>
<feature type="region of interest" description="Disordered" evidence="1">
    <location>
        <begin position="1"/>
        <end position="77"/>
    </location>
</feature>
<feature type="region of interest" description="Disordered" evidence="1">
    <location>
        <begin position="104"/>
        <end position="143"/>
    </location>
</feature>
<feature type="compositionally biased region" description="Polar residues" evidence="1">
    <location>
        <begin position="13"/>
        <end position="33"/>
    </location>
</feature>
<accession>F2TAU2</accession>
<dbReference type="OrthoDB" id="4779541at2759"/>
<protein>
    <submittedName>
        <fullName evidence="2">Uncharacterized protein</fullName>
    </submittedName>
</protein>
<proteinExistence type="predicted"/>
<reference evidence="2" key="1">
    <citation type="submission" date="2010-03" db="EMBL/GenBank/DDBJ databases">
        <title>Annotation of Blastomyces dermatitidis strain ATCC 18188.</title>
        <authorList>
            <consortium name="The Broad Institute Genome Sequencing Platform"/>
            <consortium name="Broad Institute Genome Sequencing Center for Infectious Disease."/>
            <person name="Cuomo C."/>
            <person name="Klein B."/>
            <person name="Sullivan T."/>
            <person name="Heitman J."/>
            <person name="Young S."/>
            <person name="Zeng Q."/>
            <person name="Gargeya S."/>
            <person name="Alvarado L."/>
            <person name="Berlin A.M."/>
            <person name="Chapman S.B."/>
            <person name="Chen Z."/>
            <person name="Freedman E."/>
            <person name="Gellesch M."/>
            <person name="Goldberg J."/>
            <person name="Griggs A."/>
            <person name="Gujja S."/>
            <person name="Heilman E."/>
            <person name="Heiman D."/>
            <person name="Howarth C."/>
            <person name="Mehta T."/>
            <person name="Neiman D."/>
            <person name="Pearson M."/>
            <person name="Roberts A."/>
            <person name="Saif S."/>
            <person name="Shea T."/>
            <person name="Shenoy N."/>
            <person name="Sisk P."/>
            <person name="Stolte C."/>
            <person name="Sykes S."/>
            <person name="White J."/>
            <person name="Yandava C."/>
            <person name="Haas B."/>
            <person name="Nusbaum C."/>
            <person name="Birren B."/>
        </authorList>
    </citation>
    <scope>NUCLEOTIDE SEQUENCE [LARGE SCALE GENOMIC DNA]</scope>
    <source>
        <strain evidence="2">ATCC 18188</strain>
    </source>
</reference>
<feature type="compositionally biased region" description="Basic and acidic residues" evidence="1">
    <location>
        <begin position="132"/>
        <end position="143"/>
    </location>
</feature>
<evidence type="ECO:0000313" key="2">
    <source>
        <dbReference type="EMBL" id="EGE80355.1"/>
    </source>
</evidence>
<feature type="compositionally biased region" description="Basic and acidic residues" evidence="1">
    <location>
        <begin position="104"/>
        <end position="123"/>
    </location>
</feature>
<sequence length="143" mass="14925">MAQNTYHPPPFQSDLSVGQETGTFNQRSEQSHTADAATQHPPTDSPNKGTTAGTTARTTAGTRAGTTTGSGLGHGIKSAVAGVHGLGENIRGNVNAAVDRAMKDPEGVRKNETIAIEGEREVETGEFSRATKARESGHENDTL</sequence>
<dbReference type="HOGENOM" id="CLU_1805652_0_0_1"/>
<evidence type="ECO:0000256" key="1">
    <source>
        <dbReference type="SAM" id="MobiDB-lite"/>
    </source>
</evidence>